<dbReference type="GO" id="GO:0008168">
    <property type="term" value="F:methyltransferase activity"/>
    <property type="evidence" value="ECO:0007669"/>
    <property type="project" value="UniProtKB-KW"/>
</dbReference>
<dbReference type="GO" id="GO:0032259">
    <property type="term" value="P:methylation"/>
    <property type="evidence" value="ECO:0007669"/>
    <property type="project" value="UniProtKB-KW"/>
</dbReference>
<dbReference type="GeneID" id="28865350"/>
<dbReference type="KEGG" id="chig:CH63R_06268"/>
<dbReference type="VEuPathDB" id="FungiDB:CH63R_06268"/>
<comment type="caution">
    <text evidence="2">The sequence shown here is derived from an EMBL/GenBank/DDBJ whole genome shotgun (WGS) entry which is preliminary data.</text>
</comment>
<dbReference type="Pfam" id="PF13489">
    <property type="entry name" value="Methyltransf_23"/>
    <property type="match status" value="1"/>
</dbReference>
<reference evidence="3" key="1">
    <citation type="journal article" date="2017" name="BMC Genomics">
        <title>Gapless genome assembly of Colletotrichum higginsianum reveals chromosome structure and association of transposable elements with secondary metabolite gene clusters.</title>
        <authorList>
            <person name="Dallery J.-F."/>
            <person name="Lapalu N."/>
            <person name="Zampounis A."/>
            <person name="Pigne S."/>
            <person name="Luyten I."/>
            <person name="Amselem J."/>
            <person name="Wittenberg A.H.J."/>
            <person name="Zhou S."/>
            <person name="de Queiroz M.V."/>
            <person name="Robin G.P."/>
            <person name="Auger A."/>
            <person name="Hainaut M."/>
            <person name="Henrissat B."/>
            <person name="Kim K.-T."/>
            <person name="Lee Y.-H."/>
            <person name="Lespinet O."/>
            <person name="Schwartz D.C."/>
            <person name="Thon M.R."/>
            <person name="O'Connell R.J."/>
        </authorList>
    </citation>
    <scope>NUCLEOTIDE SEQUENCE [LARGE SCALE GENOMIC DNA]</scope>
    <source>
        <strain evidence="3">IMI 349063</strain>
    </source>
</reference>
<dbReference type="PANTHER" id="PTHR43591:SF31">
    <property type="entry name" value="LAEA-LIKE, PUTATIVE (AFU_ORTHOLOGUE AFUA_8G01930)-RELATED"/>
    <property type="match status" value="1"/>
</dbReference>
<dbReference type="PANTHER" id="PTHR43591">
    <property type="entry name" value="METHYLTRANSFERASE"/>
    <property type="match status" value="1"/>
</dbReference>
<keyword evidence="2" id="KW-0808">Transferase</keyword>
<dbReference type="AlphaFoldDB" id="A0A1B7YEY1"/>
<evidence type="ECO:0000313" key="2">
    <source>
        <dbReference type="EMBL" id="OBR10576.1"/>
    </source>
</evidence>
<comment type="similarity">
    <text evidence="1">Belongs to the methyltransferase superfamily. LaeA methyltransferase family.</text>
</comment>
<proteinExistence type="inferred from homology"/>
<accession>A0A1B7YEY1</accession>
<name>A0A1B7YEY1_COLHI</name>
<dbReference type="SUPFAM" id="SSF53335">
    <property type="entry name" value="S-adenosyl-L-methionine-dependent methyltransferases"/>
    <property type="match status" value="1"/>
</dbReference>
<organism evidence="2 3">
    <name type="scientific">Colletotrichum higginsianum (strain IMI 349063)</name>
    <name type="common">Crucifer anthracnose fungus</name>
    <dbReference type="NCBI Taxonomy" id="759273"/>
    <lineage>
        <taxon>Eukaryota</taxon>
        <taxon>Fungi</taxon>
        <taxon>Dikarya</taxon>
        <taxon>Ascomycota</taxon>
        <taxon>Pezizomycotina</taxon>
        <taxon>Sordariomycetes</taxon>
        <taxon>Hypocreomycetidae</taxon>
        <taxon>Glomerellales</taxon>
        <taxon>Glomerellaceae</taxon>
        <taxon>Colletotrichum</taxon>
        <taxon>Colletotrichum destructivum species complex</taxon>
    </lineage>
</organism>
<dbReference type="RefSeq" id="XP_018159093.1">
    <property type="nucleotide sequence ID" value="XM_018301243.1"/>
</dbReference>
<dbReference type="CDD" id="cd02440">
    <property type="entry name" value="AdoMet_MTases"/>
    <property type="match status" value="1"/>
</dbReference>
<dbReference type="Gene3D" id="3.40.50.150">
    <property type="entry name" value="Vaccinia Virus protein VP39"/>
    <property type="match status" value="1"/>
</dbReference>
<evidence type="ECO:0000256" key="1">
    <source>
        <dbReference type="ARBA" id="ARBA00038158"/>
    </source>
</evidence>
<dbReference type="EMBL" id="LTAN01000004">
    <property type="protein sequence ID" value="OBR10576.1"/>
    <property type="molecule type" value="Genomic_DNA"/>
</dbReference>
<evidence type="ECO:0000313" key="3">
    <source>
        <dbReference type="Proteomes" id="UP000092177"/>
    </source>
</evidence>
<dbReference type="InterPro" id="IPR029063">
    <property type="entry name" value="SAM-dependent_MTases_sf"/>
</dbReference>
<keyword evidence="2" id="KW-0489">Methyltransferase</keyword>
<protein>
    <submittedName>
        <fullName evidence="2">TAM domain methyltransferase</fullName>
    </submittedName>
</protein>
<dbReference type="OrthoDB" id="2013972at2759"/>
<sequence>MAETNSNNIDPNEVDREIEIAAEEVTRQCPLFPSLLLRVADLFQQDYGDNVSNIGSTVASSTTSVWSSILDHRIENGRTYHRYKEGNLQHHLFRLTFEGRLGNAPPIEPDAKVGRVLDLGCGTGIWAIDYGDEHPETEVWNEFFCAENLPQFSHVYQVLGIDLSPTQPEFTASNVMFEIDDVEEPWTYTEPFDYIHSRMMNSNIGDWDAYVKQCFDNLSPGGYLELNECDIAPCSDDGTLRADSAISKSVQLLQEASEIFGRPFKPMKELKSVLINAGFVDVVMQQYKWPTNDWPLDPRFKVIGSWSNDNISSGWEAVCMANLTRAHGWTREEVIVFMAQCRKEFSDRRIHAYLSIWSVYGRKPLASNET</sequence>
<gene>
    <name evidence="2" type="ORF">CH63R_06268</name>
</gene>
<dbReference type="Proteomes" id="UP000092177">
    <property type="component" value="Chromosome 4"/>
</dbReference>
<keyword evidence="3" id="KW-1185">Reference proteome</keyword>